<reference evidence="2" key="1">
    <citation type="submission" date="2005-08" db="EMBL/GenBank/DDBJ databases">
        <title>Complete sequence of a megaplasmid of Ralstonia eutropha JMP134.</title>
        <authorList>
            <person name="Copeland A."/>
            <person name="Lucas S."/>
            <person name="Lapidus A."/>
            <person name="Barry K."/>
            <person name="Detter J.C."/>
            <person name="Glavina T."/>
            <person name="Hammon N."/>
            <person name="Israni S."/>
            <person name="Pitluck S."/>
            <person name="Goltsman E."/>
            <person name="Martinez M."/>
            <person name="Vergez L."/>
            <person name="Larimer F."/>
            <person name="Land M."/>
            <person name="Lykidis A."/>
            <person name="Richardson P."/>
        </authorList>
    </citation>
    <scope>NUCLEOTIDE SEQUENCE [LARGE SCALE GENOMIC DNA]</scope>
    <source>
        <strain evidence="2">JMP134</strain>
        <plasmid evidence="2">megaplasmid</plasmid>
    </source>
</reference>
<dbReference type="PROSITE" id="PS50943">
    <property type="entry name" value="HTH_CROC1"/>
    <property type="match status" value="1"/>
</dbReference>
<geneLocation type="plasmid" evidence="2">
    <name>megaplasmid</name>
</geneLocation>
<feature type="domain" description="HTH cro/C1-type" evidence="1">
    <location>
        <begin position="33"/>
        <end position="64"/>
    </location>
</feature>
<organism evidence="2">
    <name type="scientific">Cupriavidus pinatubonensis (strain JMP 134 / LMG 1197)</name>
    <name type="common">Cupriavidus necator (strain JMP 134)</name>
    <dbReference type="NCBI Taxonomy" id="264198"/>
    <lineage>
        <taxon>Bacteria</taxon>
        <taxon>Pseudomonadati</taxon>
        <taxon>Pseudomonadota</taxon>
        <taxon>Betaproteobacteria</taxon>
        <taxon>Burkholderiales</taxon>
        <taxon>Burkholderiaceae</taxon>
        <taxon>Cupriavidus</taxon>
    </lineage>
</organism>
<accession>Q46N13</accession>
<dbReference type="KEGG" id="reu:Reut_C6143"/>
<dbReference type="GO" id="GO:0003677">
    <property type="term" value="F:DNA binding"/>
    <property type="evidence" value="ECO:0007669"/>
    <property type="project" value="InterPro"/>
</dbReference>
<proteinExistence type="predicted"/>
<protein>
    <recommendedName>
        <fullName evidence="1">HTH cro/C1-type domain-containing protein</fullName>
    </recommendedName>
</protein>
<evidence type="ECO:0000313" key="2">
    <source>
        <dbReference type="EMBL" id="AAZ65462.1"/>
    </source>
</evidence>
<dbReference type="InterPro" id="IPR001387">
    <property type="entry name" value="Cro/C1-type_HTH"/>
</dbReference>
<dbReference type="HOGENOM" id="CLU_153788_1_0_4"/>
<dbReference type="SUPFAM" id="SSF47413">
    <property type="entry name" value="lambda repressor-like DNA-binding domains"/>
    <property type="match status" value="1"/>
</dbReference>
<dbReference type="OrthoDB" id="9182103at2"/>
<name>Q46N13_CUPPJ</name>
<dbReference type="Gene3D" id="1.10.260.40">
    <property type="entry name" value="lambda repressor-like DNA-binding domains"/>
    <property type="match status" value="1"/>
</dbReference>
<dbReference type="EMBL" id="CP000092">
    <property type="protein sequence ID" value="AAZ65462.1"/>
    <property type="molecule type" value="Genomic_DNA"/>
</dbReference>
<sequence length="122" mass="13527">MAIIVCIMPRKASAVSTLPGPVSRSLIQLGQNLRLARKRRKETMAAFAERMQVSVPTLRKMEQGDPTVSIAVYAMALWLVGRLKWLPEVANPAADEVALDLEITRIQRPAATKSSQSQWKKS</sequence>
<dbReference type="CDD" id="cd00093">
    <property type="entry name" value="HTH_XRE"/>
    <property type="match status" value="1"/>
</dbReference>
<dbReference type="Pfam" id="PF13560">
    <property type="entry name" value="HTH_31"/>
    <property type="match status" value="1"/>
</dbReference>
<dbReference type="eggNOG" id="COG1476">
    <property type="taxonomic scope" value="Bacteria"/>
</dbReference>
<dbReference type="AlphaFoldDB" id="Q46N13"/>
<gene>
    <name evidence="2" type="ordered locus">Reut_C6143</name>
</gene>
<keyword evidence="2" id="KW-0614">Plasmid</keyword>
<evidence type="ECO:0000259" key="1">
    <source>
        <dbReference type="PROSITE" id="PS50943"/>
    </source>
</evidence>
<dbReference type="InterPro" id="IPR010982">
    <property type="entry name" value="Lambda_DNA-bd_dom_sf"/>
</dbReference>